<keyword evidence="4 12" id="KW-0031">Aminopeptidase</keyword>
<evidence type="ECO:0000256" key="1">
    <source>
        <dbReference type="ARBA" id="ARBA00000870"/>
    </source>
</evidence>
<dbReference type="SUPFAM" id="SSF53187">
    <property type="entry name" value="Zn-dependent exopeptidases"/>
    <property type="match status" value="1"/>
</dbReference>
<organism evidence="12 13">
    <name type="scientific">Veillonella magna</name>
    <dbReference type="NCBI Taxonomy" id="464322"/>
    <lineage>
        <taxon>Bacteria</taxon>
        <taxon>Bacillati</taxon>
        <taxon>Bacillota</taxon>
        <taxon>Negativicutes</taxon>
        <taxon>Veillonellales</taxon>
        <taxon>Veillonellaceae</taxon>
        <taxon>Veillonella</taxon>
    </lineage>
</organism>
<dbReference type="Proteomes" id="UP000707138">
    <property type="component" value="Unassembled WGS sequence"/>
</dbReference>
<evidence type="ECO:0000256" key="8">
    <source>
        <dbReference type="ARBA" id="ARBA00022833"/>
    </source>
</evidence>
<dbReference type="SUPFAM" id="SSF55031">
    <property type="entry name" value="Bacterial exopeptidase dimerisation domain"/>
    <property type="match status" value="1"/>
</dbReference>
<reference evidence="12 13" key="1">
    <citation type="journal article" date="2021" name="Sci. Rep.">
        <title>The distribution of antibiotic resistance genes in chicken gut microbiota commensals.</title>
        <authorList>
            <person name="Juricova H."/>
            <person name="Matiasovicova J."/>
            <person name="Kubasova T."/>
            <person name="Cejkova D."/>
            <person name="Rychlik I."/>
        </authorList>
    </citation>
    <scope>NUCLEOTIDE SEQUENCE [LARGE SCALE GENOMIC DNA]</scope>
    <source>
        <strain evidence="12 13">An537</strain>
    </source>
</reference>
<evidence type="ECO:0000256" key="5">
    <source>
        <dbReference type="ARBA" id="ARBA00022670"/>
    </source>
</evidence>
<accession>A0ABS2GE09</accession>
<feature type="domain" description="Peptidase M20 dimerisation" evidence="11">
    <location>
        <begin position="220"/>
        <end position="319"/>
    </location>
</feature>
<sequence>MSINLYPDDNILQEDLVTRFFRYTSVSSQSDASSTIVPSTPGQRELAELLKEELTSMGLHNLHLSEYGVLTGYLPKNCKSSIPSMGFCAHLDTVDVGLRPSIRPQRVTFTGAPICLNKEEQIYLDPADHPELLPYKGQEILVTDGLSVLGADNKAAISTIMTALQVLRDTPSLLHGDIYVAFVPDEEIGLVGAKHMDFNRFPVQFAYTIDSCEIGEVVYQTFNAGQGTLTIEGVSAHPMSAKGVLLNPTLIAVDFANYFNRLETPENTDGTDGYIWVQAINSNQRTATVSLNIRDHHKDRYEAKKAYIREAVNFLQKRYPRAKLTLTIDDVYGNIEDAITSDNHYAIDYVYQAMGRLGITPKTIAMRGGTDGSYISTQGIPTPNFFTGAHNFHSRNEFLPLPSFVASCKMALTLITLTAEQGNA</sequence>
<proteinExistence type="inferred from homology"/>
<keyword evidence="6" id="KW-0479">Metal-binding</keyword>
<dbReference type="InterPro" id="IPR036264">
    <property type="entry name" value="Bact_exopeptidase_dim_dom"/>
</dbReference>
<evidence type="ECO:0000313" key="12">
    <source>
        <dbReference type="EMBL" id="MBM6912401.1"/>
    </source>
</evidence>
<dbReference type="Pfam" id="PF07687">
    <property type="entry name" value="M20_dimer"/>
    <property type="match status" value="1"/>
</dbReference>
<keyword evidence="13" id="KW-1185">Reference proteome</keyword>
<name>A0ABS2GE09_9FIRM</name>
<comment type="cofactor">
    <cofactor evidence="2">
        <name>Zn(2+)</name>
        <dbReference type="ChEBI" id="CHEBI:29105"/>
    </cofactor>
</comment>
<dbReference type="Gene3D" id="3.40.630.10">
    <property type="entry name" value="Zn peptidases"/>
    <property type="match status" value="1"/>
</dbReference>
<dbReference type="InterPro" id="IPR002933">
    <property type="entry name" value="Peptidase_M20"/>
</dbReference>
<dbReference type="Pfam" id="PF01546">
    <property type="entry name" value="Peptidase_M20"/>
    <property type="match status" value="1"/>
</dbReference>
<dbReference type="InterPro" id="IPR001261">
    <property type="entry name" value="ArgE/DapE_CS"/>
</dbReference>
<gene>
    <name evidence="12" type="primary">pepT</name>
    <name evidence="12" type="ORF">H6A01_03515</name>
</gene>
<comment type="similarity">
    <text evidence="3">Belongs to the peptidase M20B family.</text>
</comment>
<evidence type="ECO:0000256" key="4">
    <source>
        <dbReference type="ARBA" id="ARBA00022438"/>
    </source>
</evidence>
<evidence type="ECO:0000256" key="10">
    <source>
        <dbReference type="NCBIfam" id="TIGR01882"/>
    </source>
</evidence>
<dbReference type="InterPro" id="IPR010161">
    <property type="entry name" value="Peptidase_M20B"/>
</dbReference>
<dbReference type="EC" id="3.4.11.4" evidence="10"/>
<dbReference type="NCBIfam" id="NF003976">
    <property type="entry name" value="PRK05469.1"/>
    <property type="match status" value="1"/>
</dbReference>
<evidence type="ECO:0000256" key="9">
    <source>
        <dbReference type="ARBA" id="ARBA00023049"/>
    </source>
</evidence>
<dbReference type="GO" id="GO:0045148">
    <property type="term" value="F:tripeptide aminopeptidase activity"/>
    <property type="evidence" value="ECO:0007669"/>
    <property type="project" value="UniProtKB-EC"/>
</dbReference>
<evidence type="ECO:0000256" key="2">
    <source>
        <dbReference type="ARBA" id="ARBA00001947"/>
    </source>
</evidence>
<evidence type="ECO:0000313" key="13">
    <source>
        <dbReference type="Proteomes" id="UP000707138"/>
    </source>
</evidence>
<dbReference type="Gene3D" id="3.30.70.360">
    <property type="match status" value="1"/>
</dbReference>
<dbReference type="PANTHER" id="PTHR42994">
    <property type="entry name" value="PEPTIDASE T"/>
    <property type="match status" value="1"/>
</dbReference>
<dbReference type="NCBIfam" id="TIGR01882">
    <property type="entry name" value="peptidase-T"/>
    <property type="match status" value="1"/>
</dbReference>
<evidence type="ECO:0000259" key="11">
    <source>
        <dbReference type="Pfam" id="PF07687"/>
    </source>
</evidence>
<evidence type="ECO:0000256" key="3">
    <source>
        <dbReference type="ARBA" id="ARBA00009692"/>
    </source>
</evidence>
<dbReference type="EMBL" id="JACJLA010000004">
    <property type="protein sequence ID" value="MBM6912401.1"/>
    <property type="molecule type" value="Genomic_DNA"/>
</dbReference>
<evidence type="ECO:0000256" key="7">
    <source>
        <dbReference type="ARBA" id="ARBA00022801"/>
    </source>
</evidence>
<dbReference type="PROSITE" id="PS00759">
    <property type="entry name" value="ARGE_DAPE_CPG2_2"/>
    <property type="match status" value="1"/>
</dbReference>
<protein>
    <recommendedName>
        <fullName evidence="10">Peptidase T</fullName>
        <ecNumber evidence="10">3.4.11.4</ecNumber>
    </recommendedName>
</protein>
<comment type="catalytic activity">
    <reaction evidence="1">
        <text>Release of the N-terminal residue from a tripeptide.</text>
        <dbReference type="EC" id="3.4.11.4"/>
    </reaction>
</comment>
<dbReference type="PIRSF" id="PIRSF037215">
    <property type="entry name" value="Peptidase_M20B"/>
    <property type="match status" value="1"/>
</dbReference>
<dbReference type="RefSeq" id="WP_205087575.1">
    <property type="nucleotide sequence ID" value="NZ_JACJLA010000004.1"/>
</dbReference>
<keyword evidence="5" id="KW-0645">Protease</keyword>
<dbReference type="NCBIfam" id="NF009920">
    <property type="entry name" value="PRK13381.1"/>
    <property type="match status" value="1"/>
</dbReference>
<dbReference type="PANTHER" id="PTHR42994:SF1">
    <property type="entry name" value="PEPTIDASE T"/>
    <property type="match status" value="1"/>
</dbReference>
<evidence type="ECO:0000256" key="6">
    <source>
        <dbReference type="ARBA" id="ARBA00022723"/>
    </source>
</evidence>
<keyword evidence="8" id="KW-0862">Zinc</keyword>
<dbReference type="InterPro" id="IPR011650">
    <property type="entry name" value="Peptidase_M20_dimer"/>
</dbReference>
<keyword evidence="9" id="KW-0482">Metalloprotease</keyword>
<keyword evidence="7 12" id="KW-0378">Hydrolase</keyword>
<comment type="caution">
    <text evidence="12">The sequence shown here is derived from an EMBL/GenBank/DDBJ whole genome shotgun (WGS) entry which is preliminary data.</text>
</comment>